<gene>
    <name evidence="3" type="ORF">BZ274_05900</name>
    <name evidence="1" type="ORF">ES716_01125</name>
    <name evidence="2" type="ORF">ES716_09025</name>
</gene>
<comment type="caution">
    <text evidence="3">The sequence shown here is derived from an EMBL/GenBank/DDBJ whole genome shotgun (WGS) entry which is preliminary data.</text>
</comment>
<evidence type="ECO:0000313" key="5">
    <source>
        <dbReference type="Proteomes" id="UP000576616"/>
    </source>
</evidence>
<dbReference type="EMBL" id="AABKAB010000044">
    <property type="protein sequence ID" value="EAH8158037.1"/>
    <property type="molecule type" value="Genomic_DNA"/>
</dbReference>
<accession>A0A644SCJ3</accession>
<evidence type="ECO:0000313" key="4">
    <source>
        <dbReference type="Proteomes" id="UP000382436"/>
    </source>
</evidence>
<reference evidence="3 4" key="1">
    <citation type="submission" date="2018-05" db="EMBL/GenBank/DDBJ databases">
        <authorList>
            <consortium name="PulseNet: The National Subtyping Network for Foodborne Disease Surveillance"/>
            <person name="Tarr C.L."/>
            <person name="Trees E."/>
            <person name="Katz L.S."/>
            <person name="Carleton-Romer H.A."/>
            <person name="Stroika S."/>
            <person name="Kucerova Z."/>
            <person name="Roache K.F."/>
            <person name="Sabol A.L."/>
            <person name="Besser J."/>
            <person name="Gerner-Smidt P."/>
        </authorList>
    </citation>
    <scope>NUCLEOTIDE SEQUENCE [LARGE SCALE GENOMIC DNA]</scope>
    <source>
        <strain evidence="3 4">PNUSAC001435</strain>
        <strain evidence="1 5">PNUSAC007828</strain>
    </source>
</reference>
<proteinExistence type="predicted"/>
<evidence type="ECO:0000313" key="2">
    <source>
        <dbReference type="EMBL" id="EAH8158037.1"/>
    </source>
</evidence>
<evidence type="ECO:0000313" key="3">
    <source>
        <dbReference type="EMBL" id="EAJ9197708.1"/>
    </source>
</evidence>
<evidence type="ECO:0000313" key="1">
    <source>
        <dbReference type="EMBL" id="EAH8156550.1"/>
    </source>
</evidence>
<protein>
    <submittedName>
        <fullName evidence="3">Uncharacterized protein</fullName>
    </submittedName>
</protein>
<organism evidence="3 4">
    <name type="scientific">Campylobacter coli</name>
    <dbReference type="NCBI Taxonomy" id="195"/>
    <lineage>
        <taxon>Bacteria</taxon>
        <taxon>Pseudomonadati</taxon>
        <taxon>Campylobacterota</taxon>
        <taxon>Epsilonproteobacteria</taxon>
        <taxon>Campylobacterales</taxon>
        <taxon>Campylobacteraceae</taxon>
        <taxon>Campylobacter</taxon>
    </lineage>
</organism>
<dbReference type="AlphaFoldDB" id="A0A644SCJ3"/>
<dbReference type="EMBL" id="AACBVJ010000010">
    <property type="protein sequence ID" value="EAJ9197708.1"/>
    <property type="molecule type" value="Genomic_DNA"/>
</dbReference>
<name>A0A644SCJ3_CAMCO</name>
<dbReference type="EMBL" id="AABKAB010000002">
    <property type="protein sequence ID" value="EAH8156550.1"/>
    <property type="molecule type" value="Genomic_DNA"/>
</dbReference>
<dbReference type="Proteomes" id="UP000576616">
    <property type="component" value="Unassembled WGS sequence"/>
</dbReference>
<dbReference type="RefSeq" id="WP_072229935.1">
    <property type="nucleotide sequence ID" value="NZ_FAZI01000017.1"/>
</dbReference>
<dbReference type="Proteomes" id="UP000382436">
    <property type="component" value="Unassembled WGS sequence"/>
</dbReference>
<sequence length="197" mass="23686">MKKYARLDMTNKHLKKFRDIIKDDLKIKPRGNCFAVKEEKEKSQIKKIEFTLKNQDDFLILRQDENNHTLNLLNNFSTNESCDFIVFRIFNNELIIYYSEIKSSYSKENKEKALKQIKSSKLFIRYLLSCYLEYCEENITIEKEIFLYIYPKIGISSKRNFCKITNLRFKDVEINDRQNGIVKISENKINDFFKILD</sequence>